<feature type="region of interest" description="Disordered" evidence="1">
    <location>
        <begin position="14"/>
        <end position="49"/>
    </location>
</feature>
<feature type="compositionally biased region" description="Basic and acidic residues" evidence="1">
    <location>
        <begin position="74"/>
        <end position="85"/>
    </location>
</feature>
<accession>A0A6J6RZP9</accession>
<evidence type="ECO:0000313" key="2">
    <source>
        <dbReference type="EMBL" id="CAB4727749.1"/>
    </source>
</evidence>
<gene>
    <name evidence="2" type="ORF">UFOPK2579_02392</name>
</gene>
<dbReference type="AlphaFoldDB" id="A0A6J6RZP9"/>
<name>A0A6J6RZP9_9ZZZZ</name>
<organism evidence="2">
    <name type="scientific">freshwater metagenome</name>
    <dbReference type="NCBI Taxonomy" id="449393"/>
    <lineage>
        <taxon>unclassified sequences</taxon>
        <taxon>metagenomes</taxon>
        <taxon>ecological metagenomes</taxon>
    </lineage>
</organism>
<protein>
    <submittedName>
        <fullName evidence="2">Unannotated protein</fullName>
    </submittedName>
</protein>
<feature type="region of interest" description="Disordered" evidence="1">
    <location>
        <begin position="63"/>
        <end position="85"/>
    </location>
</feature>
<sequence length="284" mass="29502">MLLLHVGEHRDAATGAEAVGPVAGGGERADHDPEVGATVGGDPAEGTGVRPARRRLDRVDDLHGAQLGGSGHRAGREERAQRTDRVDVVAQPTPDGADQLVHGLVGLHLHQRRHGDRAGLADHGQVVAEQVDDHQVLGAVLRVDPEATAQLVVGPLVATARGGALDRLGLDAAVGAHQRVALRARAEQPPGRARHVVLQESGIRRGVELAQPQVRRRGREVTGDDVPLGEVDLVAVAPAQLLLDAVERGAIGRGWGAVGIPGRPGIPGVGTGCSARQHQGTRAR</sequence>
<proteinExistence type="predicted"/>
<evidence type="ECO:0000256" key="1">
    <source>
        <dbReference type="SAM" id="MobiDB-lite"/>
    </source>
</evidence>
<dbReference type="EMBL" id="CAEZXR010000351">
    <property type="protein sequence ID" value="CAB4727749.1"/>
    <property type="molecule type" value="Genomic_DNA"/>
</dbReference>
<reference evidence="2" key="1">
    <citation type="submission" date="2020-05" db="EMBL/GenBank/DDBJ databases">
        <authorList>
            <person name="Chiriac C."/>
            <person name="Salcher M."/>
            <person name="Ghai R."/>
            <person name="Kavagutti S V."/>
        </authorList>
    </citation>
    <scope>NUCLEOTIDE SEQUENCE</scope>
</reference>